<evidence type="ECO:0000259" key="3">
    <source>
        <dbReference type="Pfam" id="PF04892"/>
    </source>
</evidence>
<feature type="region of interest" description="Disordered" evidence="1">
    <location>
        <begin position="115"/>
        <end position="155"/>
    </location>
</feature>
<name>A0ABV3XIY9_9ACTN</name>
<feature type="domain" description="VanZ-like" evidence="3">
    <location>
        <begin position="27"/>
        <end position="109"/>
    </location>
</feature>
<dbReference type="RefSeq" id="WP_369209259.1">
    <property type="nucleotide sequence ID" value="NZ_JBFNXQ010000071.1"/>
</dbReference>
<evidence type="ECO:0000256" key="1">
    <source>
        <dbReference type="SAM" id="MobiDB-lite"/>
    </source>
</evidence>
<keyword evidence="2" id="KW-0812">Transmembrane</keyword>
<evidence type="ECO:0000256" key="2">
    <source>
        <dbReference type="SAM" id="Phobius"/>
    </source>
</evidence>
<comment type="caution">
    <text evidence="4">The sequence shown here is derived from an EMBL/GenBank/DDBJ whole genome shotgun (WGS) entry which is preliminary data.</text>
</comment>
<feature type="transmembrane region" description="Helical" evidence="2">
    <location>
        <begin position="34"/>
        <end position="53"/>
    </location>
</feature>
<protein>
    <submittedName>
        <fullName evidence="4">VanZ family protein</fullName>
    </submittedName>
</protein>
<accession>A0ABV3XIY9</accession>
<dbReference type="Proteomes" id="UP001560045">
    <property type="component" value="Unassembled WGS sequence"/>
</dbReference>
<proteinExistence type="predicted"/>
<reference evidence="4 5" key="1">
    <citation type="submission" date="2024-06" db="EMBL/GenBank/DDBJ databases">
        <title>Draft genome sequence of Geodermatophilus badlandi, a novel member of the Geodermatophilaceae isolated from badland sedimentary rocks in the Red desert, Wyoming, USA.</title>
        <authorList>
            <person name="Ben Tekaya S."/>
            <person name="Nouioui I."/>
            <person name="Flores G.M."/>
            <person name="Shaal M.N."/>
            <person name="Bredoire F."/>
            <person name="Basile F."/>
            <person name="Van Diepen L."/>
            <person name="Ward N.L."/>
        </authorList>
    </citation>
    <scope>NUCLEOTIDE SEQUENCE [LARGE SCALE GENOMIC DNA]</scope>
    <source>
        <strain evidence="4 5">WL48A</strain>
    </source>
</reference>
<keyword evidence="2" id="KW-1133">Transmembrane helix</keyword>
<dbReference type="Pfam" id="PF04892">
    <property type="entry name" value="VanZ"/>
    <property type="match status" value="1"/>
</dbReference>
<dbReference type="InterPro" id="IPR006976">
    <property type="entry name" value="VanZ-like"/>
</dbReference>
<organism evidence="4 5">
    <name type="scientific">Geodermatophilus maliterrae</name>
    <dbReference type="NCBI Taxonomy" id="3162531"/>
    <lineage>
        <taxon>Bacteria</taxon>
        <taxon>Bacillati</taxon>
        <taxon>Actinomycetota</taxon>
        <taxon>Actinomycetes</taxon>
        <taxon>Geodermatophilales</taxon>
        <taxon>Geodermatophilaceae</taxon>
        <taxon>Geodermatophilus</taxon>
    </lineage>
</organism>
<sequence>MAALTLVPEGSGWAWGAPSTEVDWYLTGLTSPATLLQLIGNLVLLAVPAALAVRLWPGMAHPARLAAAALAAGGTIEVLQFLLPLGRVVSPVDALLNAAGAVLAGLLAAAAHRGHVGQHHPAPRGRQSPGAADVVCSGPASQRPDRSAVPSRITRTGRALDERPLAIYR</sequence>
<dbReference type="EMBL" id="JBFNXQ010000071">
    <property type="protein sequence ID" value="MEX5720437.1"/>
    <property type="molecule type" value="Genomic_DNA"/>
</dbReference>
<feature type="transmembrane region" description="Helical" evidence="2">
    <location>
        <begin position="94"/>
        <end position="111"/>
    </location>
</feature>
<keyword evidence="5" id="KW-1185">Reference proteome</keyword>
<keyword evidence="2" id="KW-0472">Membrane</keyword>
<gene>
    <name evidence="4" type="ORF">ABQ292_18900</name>
</gene>
<evidence type="ECO:0000313" key="4">
    <source>
        <dbReference type="EMBL" id="MEX5720437.1"/>
    </source>
</evidence>
<evidence type="ECO:0000313" key="5">
    <source>
        <dbReference type="Proteomes" id="UP001560045"/>
    </source>
</evidence>
<feature type="transmembrane region" description="Helical" evidence="2">
    <location>
        <begin position="65"/>
        <end position="82"/>
    </location>
</feature>